<dbReference type="eggNOG" id="COG3953">
    <property type="taxonomic scope" value="Bacteria"/>
</dbReference>
<proteinExistence type="predicted"/>
<evidence type="ECO:0000313" key="6">
    <source>
        <dbReference type="Proteomes" id="UP000018296"/>
    </source>
</evidence>
<sequence>MALRETSVEVNILGNVEPLKRINEMMDNVMKAAEKMGAILDKAMGGVSTSAGGASGAMNAVQKAASTASSKVSDLGSSAATAQTKMDHMSHSMHGASNVSASLSQRLHSNMGDLMMASASLSAAGYGAAKAVGYTVKSAGDFSQAMANAKSVMDPSDVKKYSGALNDLAIQQGIKTKYSATQVAEAEGELAKAGVKTSQILHGALAGSLNLATAGDLNLKDSAEIASTALNTFRDKGMTVAKAADILAGAANASATDVGELKYSLSMSATVAAGLGASLKGTSTALAVFAQNGLKGSDAGTSLKTMMMRLHPMTNQQWDQFNQLGLITVETSKAMQLLRDHGVKPLSSNSTQLTQQIQQLAAKITDSKVGSTKATKEFTALANGTGAVHSAFFKANGQVKSFASIAQLLKTHLHGLNGEQRSAALETMFGSDAIRGSNILYREGAKGVNDMARAMSKIKAADVAAQKMKTFQGSVEQMRGTLQTMGIAFGSLIIPSLGRLALGVSKVAAFLTKLPTPIKIALIAFVSMTAAILILTGVGIGLTMTFGALSMAATAMGVSLAAVFWPITLIIGGVTAIAVAAYLIIKNWRPVSEFFRNTFASISAAAMKLSIVRDTFNTIKSITEAAASVIRNSLGKAGSTVFSSLIAGIRDVQKWWKSIWPQLSTVLSFVIGVVRKVIAIELMPSFLLIRMGLSALRASWRNSWASIASILKLTWDVLKTTVKVAWHLVSGIITVGLDLLTGKWGKAWKDLGKMTKNIWGDLKTGFKDIMGDLQSLAINGTKAIGNALLSGLATGINGVSKGINWILSKVDAPKKMRIPYWTPPKFAKGTDGAPGGPSVLGDGGKQELFRTPQGHVGLSPATDTLYNLPAGTQVLSGDKTAKLLESLPHFANGTGNWIKNAAGTVINGAKTVGTKIKDAAVDVWSYMSDPSKLMDLIVSKFTPNKGLTGLSSGIVEGMIHKISSSVGDFLGSFGDNFTGSGGSKAVKAWVQQALKISGAPSSWASALETIAMKESGGNPKAVNGWDSNAKAGHPSIGLMQTIQSTFNAHAKKGYNSILNPVDNIIAAIGYIKSRYGSVFNVPGIKSMAAGGAYKGYANGGVANTPQVASLAENSWPEYIISTQPSMRKRSLGLFNRLGQVLGISQTPDAMNAQAQSAAYTPETSQTATYNRSSRSMEYHPEIHVTVKGDGNTESNVKKAVKEVLEDHYKELTGLYDPGVDY</sequence>
<reference evidence="5 6" key="1">
    <citation type="journal article" date="2013" name="Genome Announc.">
        <title>Genome Sequence of Sporolactobacillus laevolacticus DSM442, an Efficient Polymer-Grade D-Lactate Producer from Agricultural Waste Cottonseed as a Nitrogen Source.</title>
        <authorList>
            <person name="Wang H."/>
            <person name="Wang L."/>
            <person name="Ju J."/>
            <person name="Yu B."/>
            <person name="Ma Y."/>
        </authorList>
    </citation>
    <scope>NUCLEOTIDE SEQUENCE [LARGE SCALE GENOMIC DNA]</scope>
    <source>
        <strain evidence="5 6">DSM 442</strain>
    </source>
</reference>
<dbReference type="SUPFAM" id="SSF53955">
    <property type="entry name" value="Lysozyme-like"/>
    <property type="match status" value="1"/>
</dbReference>
<evidence type="ECO:0000313" key="5">
    <source>
        <dbReference type="EMBL" id="EST12218.1"/>
    </source>
</evidence>
<dbReference type="PATRIC" id="fig|1395513.3.peg.1608"/>
<dbReference type="InterPro" id="IPR023346">
    <property type="entry name" value="Lysozyme-like_dom_sf"/>
</dbReference>
<dbReference type="Proteomes" id="UP000018296">
    <property type="component" value="Unassembled WGS sequence"/>
</dbReference>
<accession>V6IXT3</accession>
<dbReference type="OrthoDB" id="28713at2"/>
<organism evidence="5 6">
    <name type="scientific">Sporolactobacillus laevolacticus DSM 442</name>
    <dbReference type="NCBI Taxonomy" id="1395513"/>
    <lineage>
        <taxon>Bacteria</taxon>
        <taxon>Bacillati</taxon>
        <taxon>Bacillota</taxon>
        <taxon>Bacilli</taxon>
        <taxon>Bacillales</taxon>
        <taxon>Sporolactobacillaceae</taxon>
        <taxon>Sporolactobacillus</taxon>
    </lineage>
</organism>
<keyword evidence="1" id="KW-1188">Viral release from host cell</keyword>
<comment type="caution">
    <text evidence="5">The sequence shown here is derived from an EMBL/GenBank/DDBJ whole genome shotgun (WGS) entry which is preliminary data.</text>
</comment>
<evidence type="ECO:0000256" key="2">
    <source>
        <dbReference type="SAM" id="Phobius"/>
    </source>
</evidence>
<evidence type="ECO:0000259" key="3">
    <source>
        <dbReference type="Pfam" id="PF01464"/>
    </source>
</evidence>
<dbReference type="eggNOG" id="COG5412">
    <property type="taxonomic scope" value="Bacteria"/>
</dbReference>
<keyword evidence="6" id="KW-1185">Reference proteome</keyword>
<dbReference type="PANTHER" id="PTHR37813:SF1">
    <property type="entry name" value="FELS-2 PROPHAGE PROTEIN"/>
    <property type="match status" value="1"/>
</dbReference>
<evidence type="ECO:0000259" key="4">
    <source>
        <dbReference type="Pfam" id="PF10145"/>
    </source>
</evidence>
<dbReference type="eggNOG" id="COG5283">
    <property type="taxonomic scope" value="Bacteria"/>
</dbReference>
<feature type="domain" description="Phage tail tape measure protein" evidence="4">
    <location>
        <begin position="167"/>
        <end position="360"/>
    </location>
</feature>
<evidence type="ECO:0008006" key="7">
    <source>
        <dbReference type="Google" id="ProtNLM"/>
    </source>
</evidence>
<evidence type="ECO:0000256" key="1">
    <source>
        <dbReference type="ARBA" id="ARBA00022612"/>
    </source>
</evidence>
<dbReference type="STRING" id="1395513.P343_07925"/>
<name>V6IXT3_9BACL</name>
<dbReference type="CDD" id="cd13402">
    <property type="entry name" value="LT_TF-like"/>
    <property type="match status" value="1"/>
</dbReference>
<feature type="transmembrane region" description="Helical" evidence="2">
    <location>
        <begin position="562"/>
        <end position="585"/>
    </location>
</feature>
<dbReference type="InterPro" id="IPR008258">
    <property type="entry name" value="Transglycosylase_SLT_dom_1"/>
</dbReference>
<protein>
    <recommendedName>
        <fullName evidence="7">Phage tail tape measure protein</fullName>
    </recommendedName>
</protein>
<keyword evidence="2" id="KW-0812">Transmembrane</keyword>
<feature type="domain" description="Transglycosylase SLT" evidence="3">
    <location>
        <begin position="999"/>
        <end position="1099"/>
    </location>
</feature>
<dbReference type="Pfam" id="PF10145">
    <property type="entry name" value="PhageMin_Tail"/>
    <property type="match status" value="1"/>
</dbReference>
<feature type="transmembrane region" description="Helical" evidence="2">
    <location>
        <begin position="520"/>
        <end position="542"/>
    </location>
</feature>
<dbReference type="Pfam" id="PF01464">
    <property type="entry name" value="SLT"/>
    <property type="match status" value="1"/>
</dbReference>
<dbReference type="Gene3D" id="1.10.530.10">
    <property type="match status" value="1"/>
</dbReference>
<dbReference type="NCBIfam" id="TIGR01760">
    <property type="entry name" value="tape_meas_TP901"/>
    <property type="match status" value="2"/>
</dbReference>
<keyword evidence="2" id="KW-0472">Membrane</keyword>
<dbReference type="AlphaFoldDB" id="V6IXT3"/>
<dbReference type="PANTHER" id="PTHR37813">
    <property type="entry name" value="FELS-2 PROPHAGE PROTEIN"/>
    <property type="match status" value="1"/>
</dbReference>
<dbReference type="RefSeq" id="WP_023509855.1">
    <property type="nucleotide sequence ID" value="NZ_AWTC01000006.1"/>
</dbReference>
<dbReference type="EMBL" id="AWTC01000006">
    <property type="protein sequence ID" value="EST12218.1"/>
    <property type="molecule type" value="Genomic_DNA"/>
</dbReference>
<gene>
    <name evidence="5" type="ORF">P343_07925</name>
</gene>
<keyword evidence="2" id="KW-1133">Transmembrane helix</keyword>
<dbReference type="InterPro" id="IPR010090">
    <property type="entry name" value="Phage_tape_meas"/>
</dbReference>